<comment type="subcellular location">
    <subcellularLocation>
        <location evidence="1">Membrane</location>
        <topology evidence="1">Single-pass type I membrane protein</topology>
    </subcellularLocation>
</comment>
<dbReference type="Proteomes" id="UP000001072">
    <property type="component" value="Unassembled WGS sequence"/>
</dbReference>
<keyword evidence="2" id="KW-0812">Transmembrane</keyword>
<dbReference type="GO" id="GO:0005793">
    <property type="term" value="C:endoplasmic reticulum-Golgi intermediate compartment"/>
    <property type="evidence" value="ECO:0007669"/>
    <property type="project" value="TreeGrafter"/>
</dbReference>
<dbReference type="AlphaFoldDB" id="F4R9Z5"/>
<name>F4R9Z5_MELLP</name>
<accession>F4R9Z5</accession>
<dbReference type="GO" id="GO:0005789">
    <property type="term" value="C:endoplasmic reticulum membrane"/>
    <property type="evidence" value="ECO:0007669"/>
    <property type="project" value="TreeGrafter"/>
</dbReference>
<proteinExistence type="predicted"/>
<dbReference type="STRING" id="747676.F4R9Z5"/>
<keyword evidence="9" id="KW-1185">Reference proteome</keyword>
<dbReference type="PANTHER" id="PTHR12223:SF45">
    <property type="entry name" value="RE50040P"/>
    <property type="match status" value="1"/>
</dbReference>
<dbReference type="PROSITE" id="PS51328">
    <property type="entry name" value="L_LECTIN_LIKE"/>
    <property type="match status" value="1"/>
</dbReference>
<evidence type="ECO:0000313" key="8">
    <source>
        <dbReference type="EMBL" id="EGG10620.1"/>
    </source>
</evidence>
<keyword evidence="4" id="KW-1133">Transmembrane helix</keyword>
<dbReference type="Gene3D" id="2.60.120.200">
    <property type="match status" value="1"/>
</dbReference>
<gene>
    <name evidence="8" type="ORF">MELLADRAFT_103306</name>
</gene>
<dbReference type="HOGENOM" id="CLU_847531_0_0_1"/>
<keyword evidence="3 6" id="KW-0732">Signal</keyword>
<dbReference type="CDD" id="cd07308">
    <property type="entry name" value="lectin_leg-like"/>
    <property type="match status" value="1"/>
</dbReference>
<evidence type="ECO:0000313" key="9">
    <source>
        <dbReference type="Proteomes" id="UP000001072"/>
    </source>
</evidence>
<evidence type="ECO:0000256" key="3">
    <source>
        <dbReference type="ARBA" id="ARBA00022729"/>
    </source>
</evidence>
<feature type="signal peptide" evidence="6">
    <location>
        <begin position="1"/>
        <end position="16"/>
    </location>
</feature>
<dbReference type="PANTHER" id="PTHR12223">
    <property type="entry name" value="VESICULAR MANNOSE-BINDING LECTIN"/>
    <property type="match status" value="1"/>
</dbReference>
<organism evidence="9">
    <name type="scientific">Melampsora larici-populina (strain 98AG31 / pathotype 3-4-7)</name>
    <name type="common">Poplar leaf rust fungus</name>
    <dbReference type="NCBI Taxonomy" id="747676"/>
    <lineage>
        <taxon>Eukaryota</taxon>
        <taxon>Fungi</taxon>
        <taxon>Dikarya</taxon>
        <taxon>Basidiomycota</taxon>
        <taxon>Pucciniomycotina</taxon>
        <taxon>Pucciniomycetes</taxon>
        <taxon>Pucciniales</taxon>
        <taxon>Melampsoraceae</taxon>
        <taxon>Melampsora</taxon>
    </lineage>
</organism>
<dbReference type="RefSeq" id="XP_007406089.1">
    <property type="nucleotide sequence ID" value="XM_007406027.1"/>
</dbReference>
<dbReference type="FunCoup" id="F4R9Z5">
    <property type="interactions" value="281"/>
</dbReference>
<dbReference type="GO" id="GO:0006888">
    <property type="term" value="P:endoplasmic reticulum to Golgi vesicle-mediated transport"/>
    <property type="evidence" value="ECO:0007669"/>
    <property type="project" value="TreeGrafter"/>
</dbReference>
<dbReference type="eggNOG" id="KOG3839">
    <property type="taxonomic scope" value="Eukaryota"/>
</dbReference>
<protein>
    <recommendedName>
        <fullName evidence="7">L-type lectin-like domain-containing protein</fullName>
    </recommendedName>
</protein>
<dbReference type="GeneID" id="18921937"/>
<dbReference type="GO" id="GO:0005537">
    <property type="term" value="F:D-mannose binding"/>
    <property type="evidence" value="ECO:0007669"/>
    <property type="project" value="TreeGrafter"/>
</dbReference>
<sequence length="328" mass="36967">MALFLVFLLFLTHSSATFDREDIVLDRQIKGNITQLGELHDHGLEILIDLNQHCRLTQRRPSQAGYLCSHRPLLSPQFQIDVELSIGANDKTLFGDGLAIWLVEDGIKNTGSVFGAPDYWTGLGIFIDTFPNSDKSLNFPIFQKPFPIMMGMLNDGSKRYDVDNNGQGQGSGECHLPRIRDQGPHTIRINYVKSKFLEVLVRYDDPDKYSTDVWSHCFTIFDVTLPLRPYLGFSAHTGYLADTHDIVNVFASQIHHGHEQPKFTPPVQPHVQEVKLSGVTKTSRSFKMRMHSCHCQSSTTLLGAGPFHGSLPYAREEETKKHVGQCIM</sequence>
<evidence type="ECO:0000259" key="7">
    <source>
        <dbReference type="PROSITE" id="PS51328"/>
    </source>
</evidence>
<dbReference type="VEuPathDB" id="FungiDB:MELLADRAFT_103306"/>
<feature type="domain" description="L-type lectin-like" evidence="7">
    <location>
        <begin position="15"/>
        <end position="254"/>
    </location>
</feature>
<evidence type="ECO:0000256" key="2">
    <source>
        <dbReference type="ARBA" id="ARBA00022692"/>
    </source>
</evidence>
<dbReference type="GO" id="GO:0000139">
    <property type="term" value="C:Golgi membrane"/>
    <property type="evidence" value="ECO:0007669"/>
    <property type="project" value="TreeGrafter"/>
</dbReference>
<dbReference type="Pfam" id="PF03388">
    <property type="entry name" value="Lectin_leg-like"/>
    <property type="match status" value="1"/>
</dbReference>
<reference evidence="9" key="1">
    <citation type="journal article" date="2011" name="Proc. Natl. Acad. Sci. U.S.A.">
        <title>Obligate biotrophy features unraveled by the genomic analysis of rust fungi.</title>
        <authorList>
            <person name="Duplessis S."/>
            <person name="Cuomo C.A."/>
            <person name="Lin Y.-C."/>
            <person name="Aerts A."/>
            <person name="Tisserant E."/>
            <person name="Veneault-Fourrey C."/>
            <person name="Joly D.L."/>
            <person name="Hacquard S."/>
            <person name="Amselem J."/>
            <person name="Cantarel B.L."/>
            <person name="Chiu R."/>
            <person name="Coutinho P.M."/>
            <person name="Feau N."/>
            <person name="Field M."/>
            <person name="Frey P."/>
            <person name="Gelhaye E."/>
            <person name="Goldberg J."/>
            <person name="Grabherr M.G."/>
            <person name="Kodira C.D."/>
            <person name="Kohler A."/>
            <person name="Kuees U."/>
            <person name="Lindquist E.A."/>
            <person name="Lucas S.M."/>
            <person name="Mago R."/>
            <person name="Mauceli E."/>
            <person name="Morin E."/>
            <person name="Murat C."/>
            <person name="Pangilinan J.L."/>
            <person name="Park R."/>
            <person name="Pearson M."/>
            <person name="Quesneville H."/>
            <person name="Rouhier N."/>
            <person name="Sakthikumar S."/>
            <person name="Salamov A.A."/>
            <person name="Schmutz J."/>
            <person name="Selles B."/>
            <person name="Shapiro H."/>
            <person name="Tanguay P."/>
            <person name="Tuskan G.A."/>
            <person name="Henrissat B."/>
            <person name="Van de Peer Y."/>
            <person name="Rouze P."/>
            <person name="Ellis J.G."/>
            <person name="Dodds P.N."/>
            <person name="Schein J.E."/>
            <person name="Zhong S."/>
            <person name="Hamelin R.C."/>
            <person name="Grigoriev I.V."/>
            <person name="Szabo L.J."/>
            <person name="Martin F."/>
        </authorList>
    </citation>
    <scope>NUCLEOTIDE SEQUENCE [LARGE SCALE GENOMIC DNA]</scope>
    <source>
        <strain evidence="9">98AG31 / pathotype 3-4-7</strain>
    </source>
</reference>
<dbReference type="EMBL" id="GL883094">
    <property type="protein sequence ID" value="EGG10620.1"/>
    <property type="molecule type" value="Genomic_DNA"/>
</dbReference>
<dbReference type="GO" id="GO:0030134">
    <property type="term" value="C:COPII-coated ER to Golgi transport vesicle"/>
    <property type="evidence" value="ECO:0007669"/>
    <property type="project" value="TreeGrafter"/>
</dbReference>
<dbReference type="KEGG" id="mlr:MELLADRAFT_103306"/>
<evidence type="ECO:0000256" key="1">
    <source>
        <dbReference type="ARBA" id="ARBA00004479"/>
    </source>
</evidence>
<feature type="chain" id="PRO_5003317420" description="L-type lectin-like domain-containing protein" evidence="6">
    <location>
        <begin position="17"/>
        <end position="328"/>
    </location>
</feature>
<dbReference type="InterPro" id="IPR051136">
    <property type="entry name" value="Intracellular_Lectin-GPT"/>
</dbReference>
<dbReference type="SUPFAM" id="SSF49899">
    <property type="entry name" value="Concanavalin A-like lectins/glucanases"/>
    <property type="match status" value="1"/>
</dbReference>
<dbReference type="InterPro" id="IPR005052">
    <property type="entry name" value="Lectin_leg"/>
</dbReference>
<dbReference type="OrthoDB" id="270293at2759"/>
<keyword evidence="5" id="KW-0472">Membrane</keyword>
<evidence type="ECO:0000256" key="5">
    <source>
        <dbReference type="ARBA" id="ARBA00023136"/>
    </source>
</evidence>
<dbReference type="InterPro" id="IPR013320">
    <property type="entry name" value="ConA-like_dom_sf"/>
</dbReference>
<evidence type="ECO:0000256" key="6">
    <source>
        <dbReference type="SAM" id="SignalP"/>
    </source>
</evidence>
<evidence type="ECO:0000256" key="4">
    <source>
        <dbReference type="ARBA" id="ARBA00022989"/>
    </source>
</evidence>
<dbReference type="InParanoid" id="F4R9Z5"/>